<evidence type="ECO:0000313" key="2">
    <source>
        <dbReference type="EMBL" id="KAK9030263.1"/>
    </source>
</evidence>
<evidence type="ECO:0000256" key="1">
    <source>
        <dbReference type="SAM" id="Phobius"/>
    </source>
</evidence>
<protein>
    <submittedName>
        <fullName evidence="2">Uncharacterized protein</fullName>
    </submittedName>
</protein>
<organism evidence="2 3">
    <name type="scientific">Hibiscus sabdariffa</name>
    <name type="common">roselle</name>
    <dbReference type="NCBI Taxonomy" id="183260"/>
    <lineage>
        <taxon>Eukaryota</taxon>
        <taxon>Viridiplantae</taxon>
        <taxon>Streptophyta</taxon>
        <taxon>Embryophyta</taxon>
        <taxon>Tracheophyta</taxon>
        <taxon>Spermatophyta</taxon>
        <taxon>Magnoliopsida</taxon>
        <taxon>eudicotyledons</taxon>
        <taxon>Gunneridae</taxon>
        <taxon>Pentapetalae</taxon>
        <taxon>rosids</taxon>
        <taxon>malvids</taxon>
        <taxon>Malvales</taxon>
        <taxon>Malvaceae</taxon>
        <taxon>Malvoideae</taxon>
        <taxon>Hibiscus</taxon>
    </lineage>
</organism>
<dbReference type="EMBL" id="JBBPBN010000010">
    <property type="protein sequence ID" value="KAK9030263.1"/>
    <property type="molecule type" value="Genomic_DNA"/>
</dbReference>
<evidence type="ECO:0000313" key="3">
    <source>
        <dbReference type="Proteomes" id="UP001396334"/>
    </source>
</evidence>
<keyword evidence="1" id="KW-0812">Transmembrane</keyword>
<feature type="transmembrane region" description="Helical" evidence="1">
    <location>
        <begin position="28"/>
        <end position="49"/>
    </location>
</feature>
<proteinExistence type="predicted"/>
<keyword evidence="1" id="KW-1133">Transmembrane helix</keyword>
<sequence>MGAASSDWTGGGGDCDVAGVEPNGESGVLARLAGTLVGVVAGLVVVVWLKTGTTGGDATGECRGSARAVGAEGPASSAMAAVVWIGLADGVGIATFRTAARLQRAEMRQGKAKIPLSFAQAAANSLARIFPMLMR</sequence>
<dbReference type="Proteomes" id="UP001396334">
    <property type="component" value="Unassembled WGS sequence"/>
</dbReference>
<reference evidence="2 3" key="1">
    <citation type="journal article" date="2024" name="G3 (Bethesda)">
        <title>Genome assembly of Hibiscus sabdariffa L. provides insights into metabolisms of medicinal natural products.</title>
        <authorList>
            <person name="Kim T."/>
        </authorList>
    </citation>
    <scope>NUCLEOTIDE SEQUENCE [LARGE SCALE GENOMIC DNA]</scope>
    <source>
        <strain evidence="2">TK-2024</strain>
        <tissue evidence="2">Old leaves</tissue>
    </source>
</reference>
<accession>A0ABR2SZ70</accession>
<gene>
    <name evidence="2" type="ORF">V6N11_031691</name>
</gene>
<comment type="caution">
    <text evidence="2">The sequence shown here is derived from an EMBL/GenBank/DDBJ whole genome shotgun (WGS) entry which is preliminary data.</text>
</comment>
<keyword evidence="3" id="KW-1185">Reference proteome</keyword>
<name>A0ABR2SZ70_9ROSI</name>
<keyword evidence="1" id="KW-0472">Membrane</keyword>